<protein>
    <submittedName>
        <fullName evidence="1">Uncharacterized protein</fullName>
    </submittedName>
</protein>
<dbReference type="AlphaFoldDB" id="J0WT10"/>
<proteinExistence type="predicted"/>
<name>J0WT10_AURST</name>
<organism evidence="1 2">
    <name type="scientific">Auricularia subglabra (strain TFB-10046 / SS5)</name>
    <name type="common">White-rot fungus</name>
    <name type="synonym">Auricularia delicata (strain TFB10046)</name>
    <dbReference type="NCBI Taxonomy" id="717982"/>
    <lineage>
        <taxon>Eukaryota</taxon>
        <taxon>Fungi</taxon>
        <taxon>Dikarya</taxon>
        <taxon>Basidiomycota</taxon>
        <taxon>Agaricomycotina</taxon>
        <taxon>Agaricomycetes</taxon>
        <taxon>Auriculariales</taxon>
        <taxon>Auriculariaceae</taxon>
        <taxon>Auricularia</taxon>
    </lineage>
</organism>
<reference evidence="2" key="1">
    <citation type="journal article" date="2012" name="Science">
        <title>The Paleozoic origin of enzymatic lignin decomposition reconstructed from 31 fungal genomes.</title>
        <authorList>
            <person name="Floudas D."/>
            <person name="Binder M."/>
            <person name="Riley R."/>
            <person name="Barry K."/>
            <person name="Blanchette R.A."/>
            <person name="Henrissat B."/>
            <person name="Martinez A.T."/>
            <person name="Otillar R."/>
            <person name="Spatafora J.W."/>
            <person name="Yadav J.S."/>
            <person name="Aerts A."/>
            <person name="Benoit I."/>
            <person name="Boyd A."/>
            <person name="Carlson A."/>
            <person name="Copeland A."/>
            <person name="Coutinho P.M."/>
            <person name="de Vries R.P."/>
            <person name="Ferreira P."/>
            <person name="Findley K."/>
            <person name="Foster B."/>
            <person name="Gaskell J."/>
            <person name="Glotzer D."/>
            <person name="Gorecki P."/>
            <person name="Heitman J."/>
            <person name="Hesse C."/>
            <person name="Hori C."/>
            <person name="Igarashi K."/>
            <person name="Jurgens J.A."/>
            <person name="Kallen N."/>
            <person name="Kersten P."/>
            <person name="Kohler A."/>
            <person name="Kuees U."/>
            <person name="Kumar T.K.A."/>
            <person name="Kuo A."/>
            <person name="LaButti K."/>
            <person name="Larrondo L.F."/>
            <person name="Lindquist E."/>
            <person name="Ling A."/>
            <person name="Lombard V."/>
            <person name="Lucas S."/>
            <person name="Lundell T."/>
            <person name="Martin R."/>
            <person name="McLaughlin D.J."/>
            <person name="Morgenstern I."/>
            <person name="Morin E."/>
            <person name="Murat C."/>
            <person name="Nagy L.G."/>
            <person name="Nolan M."/>
            <person name="Ohm R.A."/>
            <person name="Patyshakuliyeva A."/>
            <person name="Rokas A."/>
            <person name="Ruiz-Duenas F.J."/>
            <person name="Sabat G."/>
            <person name="Salamov A."/>
            <person name="Samejima M."/>
            <person name="Schmutz J."/>
            <person name="Slot J.C."/>
            <person name="St John F."/>
            <person name="Stenlid J."/>
            <person name="Sun H."/>
            <person name="Sun S."/>
            <person name="Syed K."/>
            <person name="Tsang A."/>
            <person name="Wiebenga A."/>
            <person name="Young D."/>
            <person name="Pisabarro A."/>
            <person name="Eastwood D.C."/>
            <person name="Martin F."/>
            <person name="Cullen D."/>
            <person name="Grigoriev I.V."/>
            <person name="Hibbett D.S."/>
        </authorList>
    </citation>
    <scope>NUCLEOTIDE SEQUENCE [LARGE SCALE GENOMIC DNA]</scope>
    <source>
        <strain evidence="2">TFB10046</strain>
    </source>
</reference>
<accession>J0WT10</accession>
<sequence>MSEKRSEDIFCDICHAPLRVGKTLAEEDPVRIERLCEDHGIRAYSLPTAGYAVDWLAAHKTYGTRRHIGAIEEAEPDDMYSCCVLADSFPALCEANKGTLACAGHNISCPSKLPNHKTQGLEHLSQPCCIALAGVAPLPAMFACAGPGAPSGLVLEFLQRMWLASFFGEGLAALHASPKRAHTLAGQYWCMHFVEIANKGPRHSPYEVPSANSAHSTRLQGHQWALAVPVYMEPRLSPVSAESAEKA</sequence>
<evidence type="ECO:0000313" key="2">
    <source>
        <dbReference type="Proteomes" id="UP000006514"/>
    </source>
</evidence>
<dbReference type="EMBL" id="JH687862">
    <property type="protein sequence ID" value="EJD36422.1"/>
    <property type="molecule type" value="Genomic_DNA"/>
</dbReference>
<keyword evidence="2" id="KW-1185">Reference proteome</keyword>
<dbReference type="KEGG" id="adl:AURDEDRAFT_174545"/>
<evidence type="ECO:0000313" key="1">
    <source>
        <dbReference type="EMBL" id="EJD36422.1"/>
    </source>
</evidence>
<dbReference type="InParanoid" id="J0WT10"/>
<gene>
    <name evidence="1" type="ORF">AURDEDRAFT_174545</name>
</gene>
<dbReference type="Proteomes" id="UP000006514">
    <property type="component" value="Unassembled WGS sequence"/>
</dbReference>